<keyword evidence="1" id="KW-0732">Signal</keyword>
<protein>
    <submittedName>
        <fullName evidence="6">ShKT domain-containing protein</fullName>
    </submittedName>
</protein>
<dbReference type="Proteomes" id="UP000050640">
    <property type="component" value="Unplaced"/>
</dbReference>
<dbReference type="InterPro" id="IPR003582">
    <property type="entry name" value="ShKT_dom"/>
</dbReference>
<dbReference type="STRING" id="1147741.A0A0R3RKM2"/>
<evidence type="ECO:0000256" key="3">
    <source>
        <dbReference type="PROSITE-ProRule" id="PRU01005"/>
    </source>
</evidence>
<evidence type="ECO:0000259" key="4">
    <source>
        <dbReference type="PROSITE" id="PS51670"/>
    </source>
</evidence>
<dbReference type="PROSITE" id="PS51670">
    <property type="entry name" value="SHKT"/>
    <property type="match status" value="1"/>
</dbReference>
<evidence type="ECO:0000256" key="1">
    <source>
        <dbReference type="ARBA" id="ARBA00022729"/>
    </source>
</evidence>
<dbReference type="FunFam" id="1.10.10.1940:FF:000002">
    <property type="entry name" value="PHAryngeal gland Toxin-related"/>
    <property type="match status" value="1"/>
</dbReference>
<dbReference type="PANTHER" id="PTHR46219:SF5">
    <property type="entry name" value="SHKT DOMAIN-CONTAINING PROTEIN"/>
    <property type="match status" value="1"/>
</dbReference>
<keyword evidence="5" id="KW-1185">Reference proteome</keyword>
<dbReference type="SMART" id="SM00254">
    <property type="entry name" value="ShKT"/>
    <property type="match status" value="1"/>
</dbReference>
<evidence type="ECO:0000313" key="5">
    <source>
        <dbReference type="Proteomes" id="UP000050640"/>
    </source>
</evidence>
<name>A0A0R3RKM2_9BILA</name>
<dbReference type="PANTHER" id="PTHR46219">
    <property type="entry name" value="PROTEIN CBG11138"/>
    <property type="match status" value="1"/>
</dbReference>
<reference evidence="6" key="1">
    <citation type="submission" date="2017-02" db="UniProtKB">
        <authorList>
            <consortium name="WormBaseParasite"/>
        </authorList>
    </citation>
    <scope>IDENTIFICATION</scope>
</reference>
<evidence type="ECO:0000313" key="6">
    <source>
        <dbReference type="WBParaSite" id="EEL_0000203101-mRNA-1"/>
    </source>
</evidence>
<proteinExistence type="predicted"/>
<dbReference type="WBParaSite" id="EEL_0000203101-mRNA-1">
    <property type="protein sequence ID" value="EEL_0000203101-mRNA-1"/>
    <property type="gene ID" value="EEL_0000203101"/>
</dbReference>
<organism evidence="5 6">
    <name type="scientific">Elaeophora elaphi</name>
    <dbReference type="NCBI Taxonomy" id="1147741"/>
    <lineage>
        <taxon>Eukaryota</taxon>
        <taxon>Metazoa</taxon>
        <taxon>Ecdysozoa</taxon>
        <taxon>Nematoda</taxon>
        <taxon>Chromadorea</taxon>
        <taxon>Rhabditida</taxon>
        <taxon>Spirurina</taxon>
        <taxon>Spiruromorpha</taxon>
        <taxon>Filarioidea</taxon>
        <taxon>Onchocercidae</taxon>
        <taxon>Elaeophora</taxon>
    </lineage>
</organism>
<accession>A0A0R3RKM2</accession>
<comment type="caution">
    <text evidence="3">Lacks conserved residue(s) required for the propagation of feature annotation.</text>
</comment>
<keyword evidence="2" id="KW-1015">Disulfide bond</keyword>
<dbReference type="AlphaFoldDB" id="A0A0R3RKM2"/>
<dbReference type="Gene3D" id="1.10.10.1940">
    <property type="match status" value="1"/>
</dbReference>
<dbReference type="Pfam" id="PF01549">
    <property type="entry name" value="ShK"/>
    <property type="match status" value="1"/>
</dbReference>
<feature type="domain" description="ShKT" evidence="4">
    <location>
        <begin position="92"/>
        <end position="131"/>
    </location>
</feature>
<evidence type="ECO:0000256" key="2">
    <source>
        <dbReference type="ARBA" id="ARBA00023157"/>
    </source>
</evidence>
<sequence length="141" mass="15565">MENVRWRSMHVTRISAMKLSEEKQCEHEDSKCIDATKKKNICIWLKTPADNITVLTSTTAPVTVPTIITAPVTVPTTTTPHAILTTNTPEICQDKAAPNKPSDCPLHSDLCNEPVYAELMKDQCPKTCGYCNPATTTLYTT</sequence>